<keyword evidence="6" id="KW-0813">Transport</keyword>
<keyword evidence="6" id="KW-0406">Ion transport</keyword>
<dbReference type="Proteomes" id="UP000728185">
    <property type="component" value="Unassembled WGS sequence"/>
</dbReference>
<keyword evidence="3" id="KW-0560">Oxidoreductase</keyword>
<keyword evidence="4" id="KW-0812">Transmembrane</keyword>
<evidence type="ECO:0000256" key="4">
    <source>
        <dbReference type="SAM" id="Phobius"/>
    </source>
</evidence>
<sequence>MNPVATMNLNDTNKFVMPYSRHLMRSFCFPLGSWAARDCVCPPLVWERTLHLVSKYPTRAEITLGKILKNQKWRRSSYIISVRISRGGTAITEQGLSRKHIVEGLQSALERLQLEYVDILLVTRHPEFPNPIEEVVRTCTYLIEKGWAFYWGTSKWSAAEIMQAQSIARQFNLMPSALDQSDYNMLQRDFLQHAQEMSTKLSHGLITGSPLAGGLLTGKYLQGVPAYSRASLKGQTALLDRVVSSSKARNHSEQIRQLVNLANRIQCTCAQLAIGKYTYIYIYVCVCACAHYLLLNSTATSEQIDFCH</sequence>
<dbReference type="GO" id="GO:0008076">
    <property type="term" value="C:voltage-gated potassium channel complex"/>
    <property type="evidence" value="ECO:0007669"/>
    <property type="project" value="TreeGrafter"/>
</dbReference>
<evidence type="ECO:0000313" key="7">
    <source>
        <dbReference type="Proteomes" id="UP000728185"/>
    </source>
</evidence>
<keyword evidence="4" id="KW-0472">Membrane</keyword>
<feature type="domain" description="NADP-dependent oxidoreductase" evidence="5">
    <location>
        <begin position="56"/>
        <end position="274"/>
    </location>
</feature>
<dbReference type="Pfam" id="PF00248">
    <property type="entry name" value="Aldo_ket_red"/>
    <property type="match status" value="1"/>
</dbReference>
<accession>A0A8E0VLX8</accession>
<dbReference type="PANTHER" id="PTHR43150:SF2">
    <property type="entry name" value="HYPERKINETIC, ISOFORM M"/>
    <property type="match status" value="1"/>
</dbReference>
<keyword evidence="7" id="KW-1185">Reference proteome</keyword>
<evidence type="ECO:0000259" key="5">
    <source>
        <dbReference type="Pfam" id="PF00248"/>
    </source>
</evidence>
<dbReference type="PRINTS" id="PR01577">
    <property type="entry name" value="KCNABCHANNEL"/>
</dbReference>
<comment type="similarity">
    <text evidence="1">Belongs to the shaker potassium channel beta subunit family.</text>
</comment>
<dbReference type="InterPro" id="IPR023210">
    <property type="entry name" value="NADP_OxRdtase_dom"/>
</dbReference>
<dbReference type="GO" id="GO:0015459">
    <property type="term" value="F:potassium channel regulator activity"/>
    <property type="evidence" value="ECO:0007669"/>
    <property type="project" value="TreeGrafter"/>
</dbReference>
<feature type="transmembrane region" description="Helical" evidence="4">
    <location>
        <begin position="277"/>
        <end position="295"/>
    </location>
</feature>
<dbReference type="InterPro" id="IPR036812">
    <property type="entry name" value="NAD(P)_OxRdtase_dom_sf"/>
</dbReference>
<dbReference type="EMBL" id="LUCM01000208">
    <property type="protein sequence ID" value="KAA0200921.1"/>
    <property type="molecule type" value="Genomic_DNA"/>
</dbReference>
<name>A0A8E0VLX8_9TREM</name>
<keyword evidence="2" id="KW-0521">NADP</keyword>
<dbReference type="AlphaFoldDB" id="A0A8E0VLX8"/>
<dbReference type="Gene3D" id="3.20.20.100">
    <property type="entry name" value="NADP-dependent oxidoreductase domain"/>
    <property type="match status" value="1"/>
</dbReference>
<protein>
    <submittedName>
        <fullName evidence="6">Voltage-gated potassium channel subunit beta</fullName>
    </submittedName>
</protein>
<reference evidence="6" key="1">
    <citation type="submission" date="2019-05" db="EMBL/GenBank/DDBJ databases">
        <title>Annotation for the trematode Fasciolopsis buski.</title>
        <authorList>
            <person name="Choi Y.-J."/>
        </authorList>
    </citation>
    <scope>NUCLEOTIDE SEQUENCE</scope>
    <source>
        <strain evidence="6">HT</strain>
        <tissue evidence="6">Whole worm</tissue>
    </source>
</reference>
<keyword evidence="6" id="KW-0407">Ion channel</keyword>
<dbReference type="InterPro" id="IPR005399">
    <property type="entry name" value="K_chnl_volt-dep_bsu_KCNAB-rel"/>
</dbReference>
<dbReference type="GO" id="GO:1901379">
    <property type="term" value="P:regulation of potassium ion transmembrane transport"/>
    <property type="evidence" value="ECO:0007669"/>
    <property type="project" value="TreeGrafter"/>
</dbReference>
<evidence type="ECO:0000256" key="3">
    <source>
        <dbReference type="ARBA" id="ARBA00023002"/>
    </source>
</evidence>
<organism evidence="6 7">
    <name type="scientific">Fasciolopsis buskii</name>
    <dbReference type="NCBI Taxonomy" id="27845"/>
    <lineage>
        <taxon>Eukaryota</taxon>
        <taxon>Metazoa</taxon>
        <taxon>Spiralia</taxon>
        <taxon>Lophotrochozoa</taxon>
        <taxon>Platyhelminthes</taxon>
        <taxon>Trematoda</taxon>
        <taxon>Digenea</taxon>
        <taxon>Plagiorchiida</taxon>
        <taxon>Echinostomata</taxon>
        <taxon>Echinostomatoidea</taxon>
        <taxon>Fasciolidae</taxon>
        <taxon>Fasciolopsis</taxon>
    </lineage>
</organism>
<evidence type="ECO:0000256" key="2">
    <source>
        <dbReference type="ARBA" id="ARBA00022857"/>
    </source>
</evidence>
<dbReference type="SUPFAM" id="SSF51430">
    <property type="entry name" value="NAD(P)-linked oxidoreductase"/>
    <property type="match status" value="1"/>
</dbReference>
<dbReference type="PANTHER" id="PTHR43150">
    <property type="entry name" value="HYPERKINETIC, ISOFORM M"/>
    <property type="match status" value="1"/>
</dbReference>
<comment type="caution">
    <text evidence="6">The sequence shown here is derived from an EMBL/GenBank/DDBJ whole genome shotgun (WGS) entry which is preliminary data.</text>
</comment>
<dbReference type="GO" id="GO:0044325">
    <property type="term" value="F:transmembrane transporter binding"/>
    <property type="evidence" value="ECO:0007669"/>
    <property type="project" value="TreeGrafter"/>
</dbReference>
<gene>
    <name evidence="6" type="ORF">FBUS_05237</name>
</gene>
<evidence type="ECO:0000313" key="6">
    <source>
        <dbReference type="EMBL" id="KAA0200921.1"/>
    </source>
</evidence>
<dbReference type="OrthoDB" id="1720422at2759"/>
<keyword evidence="4" id="KW-1133">Transmembrane helix</keyword>
<dbReference type="GO" id="GO:0034220">
    <property type="term" value="P:monoatomic ion transmembrane transport"/>
    <property type="evidence" value="ECO:0007669"/>
    <property type="project" value="UniProtKB-KW"/>
</dbReference>
<evidence type="ECO:0000256" key="1">
    <source>
        <dbReference type="ARBA" id="ARBA00006515"/>
    </source>
</evidence>
<proteinExistence type="inferred from homology"/>
<dbReference type="GO" id="GO:0016491">
    <property type="term" value="F:oxidoreductase activity"/>
    <property type="evidence" value="ECO:0007669"/>
    <property type="project" value="UniProtKB-KW"/>
</dbReference>